<gene>
    <name evidence="1" type="ORF">LTR78_006116</name>
</gene>
<sequence>MAAQIIWTCRRFSKLSLKDWAQDKSGMPVLARLPTHTINSQGQSKIMTTYEEEKTALLQWRSKVNDKRTGDQEELRNSPLFSLSVRHNIDNSTNKAKIFPQYGLLGYDLENVDEDGDIEPILFNVDAPHSTFICGSQGGGKSYTLSAVLENCLLKNKTVNHLALPIAGLVFHYDLNSTLANETATLCSLEIKVRVLASAANLVEIRRRYSALEGANNHLTVEALLFRDSQLDANSMKKLMAFSDQEGSVPLYMEIIEHELRQMKKASKPFNFKAFRTKLEDDKNFNPAQKSMMKQRFDLLQEFMDSRQKTTNANMLDLQPGTLTIVDLSDTFVGPATVCSLFDICLGLVLQQPKAVAKIIALDEAHKYLNKSDAAATFTEHLLSTIRTQRHNGTRVVISTQEPTLSPSLLDLCNTSIIHHFNSPAWFAAIEGHLGGASSMTTTEHGRAELFKRILGLKLGESLVFSPSSFVGSDEDGMPRKLGSGVLSLQTRLRMGMDIGMSDMASKGLV</sequence>
<evidence type="ECO:0000313" key="2">
    <source>
        <dbReference type="Proteomes" id="UP001274830"/>
    </source>
</evidence>
<keyword evidence="2" id="KW-1185">Reference proteome</keyword>
<dbReference type="InterPro" id="IPR027417">
    <property type="entry name" value="P-loop_NTPase"/>
</dbReference>
<dbReference type="SUPFAM" id="SSF52540">
    <property type="entry name" value="P-loop containing nucleoside triphosphate hydrolases"/>
    <property type="match status" value="1"/>
</dbReference>
<organism evidence="1 2">
    <name type="scientific">Recurvomyces mirabilis</name>
    <dbReference type="NCBI Taxonomy" id="574656"/>
    <lineage>
        <taxon>Eukaryota</taxon>
        <taxon>Fungi</taxon>
        <taxon>Dikarya</taxon>
        <taxon>Ascomycota</taxon>
        <taxon>Pezizomycotina</taxon>
        <taxon>Dothideomycetes</taxon>
        <taxon>Dothideomycetidae</taxon>
        <taxon>Mycosphaerellales</taxon>
        <taxon>Teratosphaeriaceae</taxon>
        <taxon>Recurvomyces</taxon>
    </lineage>
</organism>
<dbReference type="AlphaFoldDB" id="A0AAE1C0G0"/>
<comment type="caution">
    <text evidence="1">The sequence shown here is derived from an EMBL/GenBank/DDBJ whole genome shotgun (WGS) entry which is preliminary data.</text>
</comment>
<proteinExistence type="predicted"/>
<dbReference type="EMBL" id="JAUTXT010000022">
    <property type="protein sequence ID" value="KAK3673914.1"/>
    <property type="molecule type" value="Genomic_DNA"/>
</dbReference>
<reference evidence="1" key="1">
    <citation type="submission" date="2023-07" db="EMBL/GenBank/DDBJ databases">
        <title>Black Yeasts Isolated from many extreme environments.</title>
        <authorList>
            <person name="Coleine C."/>
            <person name="Stajich J.E."/>
            <person name="Selbmann L."/>
        </authorList>
    </citation>
    <scope>NUCLEOTIDE SEQUENCE</scope>
    <source>
        <strain evidence="1">CCFEE 5485</strain>
    </source>
</reference>
<dbReference type="Gene3D" id="3.40.50.300">
    <property type="entry name" value="P-loop containing nucleotide triphosphate hydrolases"/>
    <property type="match status" value="1"/>
</dbReference>
<evidence type="ECO:0000313" key="1">
    <source>
        <dbReference type="EMBL" id="KAK3673914.1"/>
    </source>
</evidence>
<accession>A0AAE1C0G0</accession>
<dbReference type="Proteomes" id="UP001274830">
    <property type="component" value="Unassembled WGS sequence"/>
</dbReference>
<protein>
    <recommendedName>
        <fullName evidence="3">P-loop containing nucleoside triphosphate hydrolase protein</fullName>
    </recommendedName>
</protein>
<name>A0AAE1C0G0_9PEZI</name>
<evidence type="ECO:0008006" key="3">
    <source>
        <dbReference type="Google" id="ProtNLM"/>
    </source>
</evidence>